<accession>A0AAW3VJM2</accession>
<dbReference type="Proteomes" id="UP000548425">
    <property type="component" value="Unassembled WGS sequence"/>
</dbReference>
<gene>
    <name evidence="1" type="ORF">HNP34_002461</name>
</gene>
<name>A0AAW3VJM2_ACILW</name>
<dbReference type="RefSeq" id="WP_184413484.1">
    <property type="nucleotide sequence ID" value="NZ_JACHLA010000017.1"/>
</dbReference>
<evidence type="ECO:0000313" key="2">
    <source>
        <dbReference type="Proteomes" id="UP000548425"/>
    </source>
</evidence>
<proteinExistence type="predicted"/>
<reference evidence="1 2" key="1">
    <citation type="submission" date="2020-08" db="EMBL/GenBank/DDBJ databases">
        <title>Functional genomics of gut bacteria from endangered species of beetles.</title>
        <authorList>
            <person name="Carlos-Shanley C."/>
        </authorList>
    </citation>
    <scope>NUCLEOTIDE SEQUENCE [LARGE SCALE GENOMIC DNA]</scope>
    <source>
        <strain evidence="1 2">S00127</strain>
    </source>
</reference>
<comment type="caution">
    <text evidence="1">The sequence shown here is derived from an EMBL/GenBank/DDBJ whole genome shotgun (WGS) entry which is preliminary data.</text>
</comment>
<sequence length="56" mass="6192">MINLYDIQIGDVVLLKNGKSGTCTENMGDGQWIEVEIDDEPTLIHSQDIKTVNTEG</sequence>
<evidence type="ECO:0000313" key="1">
    <source>
        <dbReference type="EMBL" id="MBB6364310.1"/>
    </source>
</evidence>
<dbReference type="AlphaFoldDB" id="A0AAW3VJM2"/>
<protein>
    <recommendedName>
        <fullName evidence="3">DUF2158 domain-containing protein</fullName>
    </recommendedName>
</protein>
<organism evidence="1 2">
    <name type="scientific">Acinetobacter lwoffii</name>
    <dbReference type="NCBI Taxonomy" id="28090"/>
    <lineage>
        <taxon>Bacteria</taxon>
        <taxon>Pseudomonadati</taxon>
        <taxon>Pseudomonadota</taxon>
        <taxon>Gammaproteobacteria</taxon>
        <taxon>Moraxellales</taxon>
        <taxon>Moraxellaceae</taxon>
        <taxon>Acinetobacter</taxon>
    </lineage>
</organism>
<dbReference type="EMBL" id="JACHLA010000017">
    <property type="protein sequence ID" value="MBB6364310.1"/>
    <property type="molecule type" value="Genomic_DNA"/>
</dbReference>
<evidence type="ECO:0008006" key="3">
    <source>
        <dbReference type="Google" id="ProtNLM"/>
    </source>
</evidence>